<protein>
    <submittedName>
        <fullName evidence="1">Uncharacterized protein</fullName>
    </submittedName>
</protein>
<dbReference type="RefSeq" id="WP_162623523.1">
    <property type="nucleotide sequence ID" value="NZ_BMLJ01000014.1"/>
</dbReference>
<keyword evidence="2" id="KW-1185">Reference proteome</keyword>
<evidence type="ECO:0000313" key="2">
    <source>
        <dbReference type="Proteomes" id="UP000516370"/>
    </source>
</evidence>
<organism evidence="1 2">
    <name type="scientific">Marinomonas arctica</name>
    <dbReference type="NCBI Taxonomy" id="383750"/>
    <lineage>
        <taxon>Bacteria</taxon>
        <taxon>Pseudomonadati</taxon>
        <taxon>Pseudomonadota</taxon>
        <taxon>Gammaproteobacteria</taxon>
        <taxon>Oceanospirillales</taxon>
        <taxon>Oceanospirillaceae</taxon>
        <taxon>Marinomonas</taxon>
    </lineage>
</organism>
<dbReference type="Proteomes" id="UP000516370">
    <property type="component" value="Chromosome"/>
</dbReference>
<name>A0A7H1J8X5_9GAMM</name>
<dbReference type="EMBL" id="CP061081">
    <property type="protein sequence ID" value="QNT06941.1"/>
    <property type="molecule type" value="Genomic_DNA"/>
</dbReference>
<evidence type="ECO:0000313" key="1">
    <source>
        <dbReference type="EMBL" id="QNT06941.1"/>
    </source>
</evidence>
<accession>A0A7H1J8X5</accession>
<reference evidence="1 2" key="1">
    <citation type="submission" date="2020-09" db="EMBL/GenBank/DDBJ databases">
        <title>Complete genome sequence of an Arctic sea ice bacterium Marinomonas arctica BSI20414.</title>
        <authorList>
            <person name="Liao L."/>
            <person name="Chen B."/>
        </authorList>
    </citation>
    <scope>NUCLEOTIDE SEQUENCE [LARGE SCALE GENOMIC DNA]</scope>
    <source>
        <strain evidence="1 2">BSI20414</strain>
    </source>
</reference>
<proteinExistence type="predicted"/>
<gene>
    <name evidence="1" type="ORF">IBG28_04685</name>
</gene>
<dbReference type="AlphaFoldDB" id="A0A7H1J8X5"/>
<sequence length="54" mass="6370">MSLKVTSVRLDEETLQRVITGLLFVVVYRENLSVNCLELLRILHESQHWLMSEQ</sequence>
<dbReference type="KEGG" id="mard:IBG28_04685"/>